<organism evidence="1">
    <name type="scientific">Podoviridae sp. ctiJY10</name>
    <dbReference type="NCBI Taxonomy" id="2826572"/>
    <lineage>
        <taxon>Viruses</taxon>
        <taxon>Duplodnaviria</taxon>
        <taxon>Heunggongvirae</taxon>
        <taxon>Uroviricota</taxon>
        <taxon>Caudoviricetes</taxon>
    </lineage>
</organism>
<sequence>MTTNEKKTYIKSMNKVAMVKELVEGLNMCVDDAVSYIYDTLTLTEQEFTAKYF</sequence>
<evidence type="ECO:0000313" key="1">
    <source>
        <dbReference type="EMBL" id="DAD89412.1"/>
    </source>
</evidence>
<protein>
    <submittedName>
        <fullName evidence="1">Uncharacterized protein</fullName>
    </submittedName>
</protein>
<reference evidence="1" key="1">
    <citation type="journal article" date="2021" name="Proc. Natl. Acad. Sci. U.S.A.">
        <title>A Catalog of Tens of Thousands of Viruses from Human Metagenomes Reveals Hidden Associations with Chronic Diseases.</title>
        <authorList>
            <person name="Tisza M.J."/>
            <person name="Buck C.B."/>
        </authorList>
    </citation>
    <scope>NUCLEOTIDE SEQUENCE</scope>
    <source>
        <strain evidence="1">CtiJY10</strain>
    </source>
</reference>
<dbReference type="EMBL" id="BK015060">
    <property type="protein sequence ID" value="DAD89412.1"/>
    <property type="molecule type" value="Genomic_DNA"/>
</dbReference>
<accession>A0A8S5N4N5</accession>
<name>A0A8S5N4N5_9CAUD</name>
<proteinExistence type="predicted"/>